<gene>
    <name evidence="1" type="ORF">METZ01_LOCUS164248</name>
</gene>
<reference evidence="1" key="1">
    <citation type="submission" date="2018-05" db="EMBL/GenBank/DDBJ databases">
        <authorList>
            <person name="Lanie J.A."/>
            <person name="Ng W.-L."/>
            <person name="Kazmierczak K.M."/>
            <person name="Andrzejewski T.M."/>
            <person name="Davidsen T.M."/>
            <person name="Wayne K.J."/>
            <person name="Tettelin H."/>
            <person name="Glass J.I."/>
            <person name="Rusch D."/>
            <person name="Podicherti R."/>
            <person name="Tsui H.-C.T."/>
            <person name="Winkler M.E."/>
        </authorList>
    </citation>
    <scope>NUCLEOTIDE SEQUENCE</scope>
</reference>
<dbReference type="Gene3D" id="3.40.50.12500">
    <property type="match status" value="1"/>
</dbReference>
<dbReference type="Pfam" id="PF17645">
    <property type="entry name" value="Amdase"/>
    <property type="match status" value="1"/>
</dbReference>
<evidence type="ECO:0008006" key="2">
    <source>
        <dbReference type="Google" id="ProtNLM"/>
    </source>
</evidence>
<dbReference type="PANTHER" id="PTHR40267">
    <property type="entry name" value="BLR3294 PROTEIN"/>
    <property type="match status" value="1"/>
</dbReference>
<dbReference type="InterPro" id="IPR053714">
    <property type="entry name" value="Iso_Racemase_Enz_sf"/>
</dbReference>
<dbReference type="InterPro" id="IPR026286">
    <property type="entry name" value="MaiA/AMDase"/>
</dbReference>
<name>A0A382BCM1_9ZZZZ</name>
<dbReference type="PANTHER" id="PTHR40267:SF1">
    <property type="entry name" value="BLR3294 PROTEIN"/>
    <property type="match status" value="1"/>
</dbReference>
<dbReference type="AlphaFoldDB" id="A0A382BCM1"/>
<accession>A0A382BCM1</accession>
<dbReference type="PIRSF" id="PIRSF015736">
    <property type="entry name" value="MI"/>
    <property type="match status" value="1"/>
</dbReference>
<evidence type="ECO:0000313" key="1">
    <source>
        <dbReference type="EMBL" id="SVB11394.1"/>
    </source>
</evidence>
<organism evidence="1">
    <name type="scientific">marine metagenome</name>
    <dbReference type="NCBI Taxonomy" id="408172"/>
    <lineage>
        <taxon>unclassified sequences</taxon>
        <taxon>metagenomes</taxon>
        <taxon>ecological metagenomes</taxon>
    </lineage>
</organism>
<dbReference type="EMBL" id="UINC01029150">
    <property type="protein sequence ID" value="SVB11394.1"/>
    <property type="molecule type" value="Genomic_DNA"/>
</dbReference>
<sequence>MTITRHQDRLGWRLKLGVVTPATNTIVEPEFHMMAPQGVTNHTARFLIPNMALNSNEDFEELVVKIKATLDDAVDGLTPALVDHIIIGISAESFWDGADGAKALQQRLEAKASCTMTLGSAAARAALEAVGARHLGVITPYWPVADERVRKYFGECGFDIVALTGLKASSPVNIAEQDEQTLRHAMQEVNRPGVDTIIQVGTNLGMAQLASEAERWLEKPVIAINTALYWHALRQNGISDKIPGWGRLLADF</sequence>
<protein>
    <recommendedName>
        <fullName evidence="2">Arylmalonate decarboxylase</fullName>
    </recommendedName>
</protein>
<proteinExistence type="predicted"/>